<dbReference type="GeneID" id="36561306"/>
<gene>
    <name evidence="2" type="ORF">P170DRAFT_478952</name>
</gene>
<comment type="caution">
    <text evidence="2">The sequence shown here is derived from an EMBL/GenBank/DDBJ whole genome shotgun (WGS) entry which is preliminary data.</text>
</comment>
<evidence type="ECO:0000313" key="3">
    <source>
        <dbReference type="Proteomes" id="UP000234275"/>
    </source>
</evidence>
<dbReference type="Proteomes" id="UP000234275">
    <property type="component" value="Unassembled WGS sequence"/>
</dbReference>
<sequence length="185" mass="19717">MVIAFPTPVQVFHGAAGADLSLDSDEELDQQSAWGYELQYSNVVRHSSSVASNGSSSLRQCMFFLAQQAQSRKKPKNSVVPSRPLRKKDKVAAAMRLTKGGAAERNQKEREACRAAEALVANGDLLARAAELSSDSALSPKPEGFSEAVTPSITSTAVSETVGEGAFSQGGRPYIFQNLRVGRDG</sequence>
<organism evidence="2 3">
    <name type="scientific">Aspergillus steynii IBT 23096</name>
    <dbReference type="NCBI Taxonomy" id="1392250"/>
    <lineage>
        <taxon>Eukaryota</taxon>
        <taxon>Fungi</taxon>
        <taxon>Dikarya</taxon>
        <taxon>Ascomycota</taxon>
        <taxon>Pezizomycotina</taxon>
        <taxon>Eurotiomycetes</taxon>
        <taxon>Eurotiomycetidae</taxon>
        <taxon>Eurotiales</taxon>
        <taxon>Aspergillaceae</taxon>
        <taxon>Aspergillus</taxon>
        <taxon>Aspergillus subgen. Circumdati</taxon>
    </lineage>
</organism>
<dbReference type="VEuPathDB" id="FungiDB:P170DRAFT_478952"/>
<evidence type="ECO:0000313" key="2">
    <source>
        <dbReference type="EMBL" id="PLB46028.1"/>
    </source>
</evidence>
<protein>
    <submittedName>
        <fullName evidence="2">Uncharacterized protein</fullName>
    </submittedName>
</protein>
<dbReference type="RefSeq" id="XP_024701330.1">
    <property type="nucleotide sequence ID" value="XM_024853608.1"/>
</dbReference>
<accession>A0A2I2FZG7</accession>
<dbReference type="AlphaFoldDB" id="A0A2I2FZG7"/>
<feature type="region of interest" description="Disordered" evidence="1">
    <location>
        <begin position="73"/>
        <end position="92"/>
    </location>
</feature>
<reference evidence="2 3" key="1">
    <citation type="submission" date="2016-12" db="EMBL/GenBank/DDBJ databases">
        <title>The genomes of Aspergillus section Nigri reveals drivers in fungal speciation.</title>
        <authorList>
            <consortium name="DOE Joint Genome Institute"/>
            <person name="Vesth T.C."/>
            <person name="Nybo J."/>
            <person name="Theobald S."/>
            <person name="Brandl J."/>
            <person name="Frisvad J.C."/>
            <person name="Nielsen K.F."/>
            <person name="Lyhne E.K."/>
            <person name="Kogle M.E."/>
            <person name="Kuo A."/>
            <person name="Riley R."/>
            <person name="Clum A."/>
            <person name="Nolan M."/>
            <person name="Lipzen A."/>
            <person name="Salamov A."/>
            <person name="Henrissat B."/>
            <person name="Wiebenga A."/>
            <person name="De Vries R.P."/>
            <person name="Grigoriev I.V."/>
            <person name="Mortensen U.H."/>
            <person name="Andersen M.R."/>
            <person name="Baker S.E."/>
        </authorList>
    </citation>
    <scope>NUCLEOTIDE SEQUENCE [LARGE SCALE GENOMIC DNA]</scope>
    <source>
        <strain evidence="2 3">IBT 23096</strain>
    </source>
</reference>
<dbReference type="EMBL" id="MSFO01000007">
    <property type="protein sequence ID" value="PLB46028.1"/>
    <property type="molecule type" value="Genomic_DNA"/>
</dbReference>
<proteinExistence type="predicted"/>
<keyword evidence="3" id="KW-1185">Reference proteome</keyword>
<name>A0A2I2FZG7_9EURO</name>
<evidence type="ECO:0000256" key="1">
    <source>
        <dbReference type="SAM" id="MobiDB-lite"/>
    </source>
</evidence>